<evidence type="ECO:0000256" key="6">
    <source>
        <dbReference type="PIRSR" id="PIRSR602401-1"/>
    </source>
</evidence>
<proteinExistence type="inferred from homology"/>
<dbReference type="OrthoDB" id="1844152at2759"/>
<dbReference type="Gene3D" id="1.10.630.10">
    <property type="entry name" value="Cytochrome P450"/>
    <property type="match status" value="1"/>
</dbReference>
<protein>
    <submittedName>
        <fullName evidence="8">Cytochrome P450</fullName>
    </submittedName>
</protein>
<dbReference type="GO" id="GO:0020037">
    <property type="term" value="F:heme binding"/>
    <property type="evidence" value="ECO:0007669"/>
    <property type="project" value="InterPro"/>
</dbReference>
<reference evidence="8 9" key="1">
    <citation type="journal article" date="2019" name="Nat. Ecol. Evol.">
        <title>Megaphylogeny resolves global patterns of mushroom evolution.</title>
        <authorList>
            <person name="Varga T."/>
            <person name="Krizsan K."/>
            <person name="Foldi C."/>
            <person name="Dima B."/>
            <person name="Sanchez-Garcia M."/>
            <person name="Sanchez-Ramirez S."/>
            <person name="Szollosi G.J."/>
            <person name="Szarkandi J.G."/>
            <person name="Papp V."/>
            <person name="Albert L."/>
            <person name="Andreopoulos W."/>
            <person name="Angelini C."/>
            <person name="Antonin V."/>
            <person name="Barry K.W."/>
            <person name="Bougher N.L."/>
            <person name="Buchanan P."/>
            <person name="Buyck B."/>
            <person name="Bense V."/>
            <person name="Catcheside P."/>
            <person name="Chovatia M."/>
            <person name="Cooper J."/>
            <person name="Damon W."/>
            <person name="Desjardin D."/>
            <person name="Finy P."/>
            <person name="Geml J."/>
            <person name="Haridas S."/>
            <person name="Hughes K."/>
            <person name="Justo A."/>
            <person name="Karasinski D."/>
            <person name="Kautmanova I."/>
            <person name="Kiss B."/>
            <person name="Kocsube S."/>
            <person name="Kotiranta H."/>
            <person name="LaButti K.M."/>
            <person name="Lechner B.E."/>
            <person name="Liimatainen K."/>
            <person name="Lipzen A."/>
            <person name="Lukacs Z."/>
            <person name="Mihaltcheva S."/>
            <person name="Morgado L.N."/>
            <person name="Niskanen T."/>
            <person name="Noordeloos M.E."/>
            <person name="Ohm R.A."/>
            <person name="Ortiz-Santana B."/>
            <person name="Ovrebo C."/>
            <person name="Racz N."/>
            <person name="Riley R."/>
            <person name="Savchenko A."/>
            <person name="Shiryaev A."/>
            <person name="Soop K."/>
            <person name="Spirin V."/>
            <person name="Szebenyi C."/>
            <person name="Tomsovsky M."/>
            <person name="Tulloss R.E."/>
            <person name="Uehling J."/>
            <person name="Grigoriev I.V."/>
            <person name="Vagvolgyi C."/>
            <person name="Papp T."/>
            <person name="Martin F.M."/>
            <person name="Miettinen O."/>
            <person name="Hibbett D.S."/>
            <person name="Nagy L.G."/>
        </authorList>
    </citation>
    <scope>NUCLEOTIDE SEQUENCE [LARGE SCALE GENOMIC DNA]</scope>
    <source>
        <strain evidence="8 9">CBS 121175</strain>
    </source>
</reference>
<organism evidence="8 9">
    <name type="scientific">Coprinopsis marcescibilis</name>
    <name type="common">Agaric fungus</name>
    <name type="synonym">Psathyrella marcescibilis</name>
    <dbReference type="NCBI Taxonomy" id="230819"/>
    <lineage>
        <taxon>Eukaryota</taxon>
        <taxon>Fungi</taxon>
        <taxon>Dikarya</taxon>
        <taxon>Basidiomycota</taxon>
        <taxon>Agaricomycotina</taxon>
        <taxon>Agaricomycetes</taxon>
        <taxon>Agaricomycetidae</taxon>
        <taxon>Agaricales</taxon>
        <taxon>Agaricineae</taxon>
        <taxon>Psathyrellaceae</taxon>
        <taxon>Coprinopsis</taxon>
    </lineage>
</organism>
<dbReference type="PRINTS" id="PR00463">
    <property type="entry name" value="EP450I"/>
</dbReference>
<evidence type="ECO:0000256" key="7">
    <source>
        <dbReference type="SAM" id="Phobius"/>
    </source>
</evidence>
<evidence type="ECO:0000256" key="4">
    <source>
        <dbReference type="ARBA" id="ARBA00023002"/>
    </source>
</evidence>
<dbReference type="STRING" id="230819.A0A5C3KVZ6"/>
<keyword evidence="7" id="KW-0812">Transmembrane</keyword>
<keyword evidence="6" id="KW-0349">Heme</keyword>
<evidence type="ECO:0000313" key="9">
    <source>
        <dbReference type="Proteomes" id="UP000307440"/>
    </source>
</evidence>
<evidence type="ECO:0000313" key="8">
    <source>
        <dbReference type="EMBL" id="TFK24507.1"/>
    </source>
</evidence>
<gene>
    <name evidence="8" type="ORF">FA15DRAFT_694376</name>
</gene>
<feature type="transmembrane region" description="Helical" evidence="7">
    <location>
        <begin position="5"/>
        <end position="23"/>
    </location>
</feature>
<comment type="similarity">
    <text evidence="2">Belongs to the cytochrome P450 family.</text>
</comment>
<comment type="cofactor">
    <cofactor evidence="1 6">
        <name>heme</name>
        <dbReference type="ChEBI" id="CHEBI:30413"/>
    </cofactor>
</comment>
<evidence type="ECO:0000256" key="2">
    <source>
        <dbReference type="ARBA" id="ARBA00010617"/>
    </source>
</evidence>
<feature type="binding site" description="axial binding residue" evidence="6">
    <location>
        <position position="446"/>
    </location>
    <ligand>
        <name>heme</name>
        <dbReference type="ChEBI" id="CHEBI:30413"/>
    </ligand>
    <ligandPart>
        <name>Fe</name>
        <dbReference type="ChEBI" id="CHEBI:18248"/>
    </ligandPart>
</feature>
<dbReference type="EMBL" id="ML210199">
    <property type="protein sequence ID" value="TFK24507.1"/>
    <property type="molecule type" value="Genomic_DNA"/>
</dbReference>
<keyword evidence="7" id="KW-1133">Transmembrane helix</keyword>
<keyword evidence="3 6" id="KW-0479">Metal-binding</keyword>
<evidence type="ECO:0000256" key="3">
    <source>
        <dbReference type="ARBA" id="ARBA00022723"/>
    </source>
</evidence>
<evidence type="ECO:0000256" key="5">
    <source>
        <dbReference type="ARBA" id="ARBA00023004"/>
    </source>
</evidence>
<dbReference type="AlphaFoldDB" id="A0A5C3KVZ6"/>
<dbReference type="CDD" id="cd11041">
    <property type="entry name" value="CYP503A1-like"/>
    <property type="match status" value="1"/>
</dbReference>
<dbReference type="GO" id="GO:0004497">
    <property type="term" value="F:monooxygenase activity"/>
    <property type="evidence" value="ECO:0007669"/>
    <property type="project" value="InterPro"/>
</dbReference>
<keyword evidence="9" id="KW-1185">Reference proteome</keyword>
<dbReference type="GO" id="GO:0016705">
    <property type="term" value="F:oxidoreductase activity, acting on paired donors, with incorporation or reduction of molecular oxygen"/>
    <property type="evidence" value="ECO:0007669"/>
    <property type="project" value="InterPro"/>
</dbReference>
<keyword evidence="5 6" id="KW-0408">Iron</keyword>
<dbReference type="InterPro" id="IPR001128">
    <property type="entry name" value="Cyt_P450"/>
</dbReference>
<sequence length="503" mass="56354">MHPLIIYPCTFGLLWLLHLYYTFNKTRGKLSAIPTVGSDSFIGAYFYAWKFFFRGFEIIQEGYDKHYGTAFKIPALDASSGWVVVVSGAKLIDELKNAPRSQLSSFEVFKDVMELESTFNGYLNDSEFHVNAVRTGFNRSLVSRYSDLREEVIVSVEKHFPMTKEWTPVPLVDSLAAVICCVLNRLTVDAPLCREPGLLKLQVDFASNMIVAAAIVHLTPSALKPFVGRMVSRVPTIIDRLRKMMGPIVEERLAQQAEFGKKWEGQPNDLISWLLDHAPPESSTVNDVLYRVMVINFAGVHTTSAVLASVLGRLACHPEYVEPLREEIERVVAQKGWTKDAILQMTKLDSFVTEATRVSGLSSLTVLRKAKEDFTFSNGLAIPKGTTVTAATHSTHHDPRIYEEPGVFKGFRFVDQSREQNGELMRSNFASQSTGYLLFGLGHQSCPGRFVADVQVKTVVAHILLKYDIRLPEGQGDPFRSFSLGIHRVPSTATKLLFRERAI</sequence>
<dbReference type="InterPro" id="IPR036396">
    <property type="entry name" value="Cyt_P450_sf"/>
</dbReference>
<dbReference type="Proteomes" id="UP000307440">
    <property type="component" value="Unassembled WGS sequence"/>
</dbReference>
<dbReference type="SUPFAM" id="SSF48264">
    <property type="entry name" value="Cytochrome P450"/>
    <property type="match status" value="1"/>
</dbReference>
<dbReference type="PANTHER" id="PTHR46206">
    <property type="entry name" value="CYTOCHROME P450"/>
    <property type="match status" value="1"/>
</dbReference>
<name>A0A5C3KVZ6_COPMA</name>
<dbReference type="GO" id="GO:0005506">
    <property type="term" value="F:iron ion binding"/>
    <property type="evidence" value="ECO:0007669"/>
    <property type="project" value="InterPro"/>
</dbReference>
<accession>A0A5C3KVZ6</accession>
<keyword evidence="7" id="KW-0472">Membrane</keyword>
<dbReference type="InterPro" id="IPR002401">
    <property type="entry name" value="Cyt_P450_E_grp-I"/>
</dbReference>
<evidence type="ECO:0000256" key="1">
    <source>
        <dbReference type="ARBA" id="ARBA00001971"/>
    </source>
</evidence>
<keyword evidence="4" id="KW-0560">Oxidoreductase</keyword>
<dbReference type="Pfam" id="PF00067">
    <property type="entry name" value="p450"/>
    <property type="match status" value="1"/>
</dbReference>